<reference evidence="2" key="1">
    <citation type="journal article" date="2020" name="Nat. Commun.">
        <title>Large-scale genome sequencing of mycorrhizal fungi provides insights into the early evolution of symbiotic traits.</title>
        <authorList>
            <person name="Miyauchi S."/>
            <person name="Kiss E."/>
            <person name="Kuo A."/>
            <person name="Drula E."/>
            <person name="Kohler A."/>
            <person name="Sanchez-Garcia M."/>
            <person name="Morin E."/>
            <person name="Andreopoulos B."/>
            <person name="Barry K.W."/>
            <person name="Bonito G."/>
            <person name="Buee M."/>
            <person name="Carver A."/>
            <person name="Chen C."/>
            <person name="Cichocki N."/>
            <person name="Clum A."/>
            <person name="Culley D."/>
            <person name="Crous P.W."/>
            <person name="Fauchery L."/>
            <person name="Girlanda M."/>
            <person name="Hayes R.D."/>
            <person name="Keri Z."/>
            <person name="LaButti K."/>
            <person name="Lipzen A."/>
            <person name="Lombard V."/>
            <person name="Magnuson J."/>
            <person name="Maillard F."/>
            <person name="Murat C."/>
            <person name="Nolan M."/>
            <person name="Ohm R.A."/>
            <person name="Pangilinan J."/>
            <person name="Pereira M.F."/>
            <person name="Perotto S."/>
            <person name="Peter M."/>
            <person name="Pfister S."/>
            <person name="Riley R."/>
            <person name="Sitrit Y."/>
            <person name="Stielow J.B."/>
            <person name="Szollosi G."/>
            <person name="Zifcakova L."/>
            <person name="Stursova M."/>
            <person name="Spatafora J.W."/>
            <person name="Tedersoo L."/>
            <person name="Vaario L.M."/>
            <person name="Yamada A."/>
            <person name="Yan M."/>
            <person name="Wang P."/>
            <person name="Xu J."/>
            <person name="Bruns T."/>
            <person name="Baldrian P."/>
            <person name="Vilgalys R."/>
            <person name="Dunand C."/>
            <person name="Henrissat B."/>
            <person name="Grigoriev I.V."/>
            <person name="Hibbett D."/>
            <person name="Nagy L.G."/>
            <person name="Martin F.M."/>
        </authorList>
    </citation>
    <scope>NUCLEOTIDE SEQUENCE</scope>
    <source>
        <strain evidence="2">UH-Tt-Lm1</strain>
    </source>
</reference>
<evidence type="ECO:0000313" key="2">
    <source>
        <dbReference type="EMBL" id="KAF9780505.1"/>
    </source>
</evidence>
<keyword evidence="3" id="KW-1185">Reference proteome</keyword>
<accession>A0A9P6H6V6</accession>
<feature type="region of interest" description="Disordered" evidence="1">
    <location>
        <begin position="992"/>
        <end position="1040"/>
    </location>
</feature>
<gene>
    <name evidence="2" type="ORF">BJ322DRAFT_1164328</name>
</gene>
<evidence type="ECO:0000313" key="3">
    <source>
        <dbReference type="Proteomes" id="UP000736335"/>
    </source>
</evidence>
<feature type="compositionally biased region" description="Basic residues" evidence="1">
    <location>
        <begin position="992"/>
        <end position="1006"/>
    </location>
</feature>
<organism evidence="2 3">
    <name type="scientific">Thelephora terrestris</name>
    <dbReference type="NCBI Taxonomy" id="56493"/>
    <lineage>
        <taxon>Eukaryota</taxon>
        <taxon>Fungi</taxon>
        <taxon>Dikarya</taxon>
        <taxon>Basidiomycota</taxon>
        <taxon>Agaricomycotina</taxon>
        <taxon>Agaricomycetes</taxon>
        <taxon>Thelephorales</taxon>
        <taxon>Thelephoraceae</taxon>
        <taxon>Thelephora</taxon>
    </lineage>
</organism>
<protein>
    <submittedName>
        <fullName evidence="2">Uncharacterized protein</fullName>
    </submittedName>
</protein>
<dbReference type="OrthoDB" id="2246127at2759"/>
<reference evidence="2" key="2">
    <citation type="submission" date="2020-11" db="EMBL/GenBank/DDBJ databases">
        <authorList>
            <consortium name="DOE Joint Genome Institute"/>
            <person name="Kuo A."/>
            <person name="Miyauchi S."/>
            <person name="Kiss E."/>
            <person name="Drula E."/>
            <person name="Kohler A."/>
            <person name="Sanchez-Garcia M."/>
            <person name="Andreopoulos B."/>
            <person name="Barry K.W."/>
            <person name="Bonito G."/>
            <person name="Buee M."/>
            <person name="Carver A."/>
            <person name="Chen C."/>
            <person name="Cichocki N."/>
            <person name="Clum A."/>
            <person name="Culley D."/>
            <person name="Crous P.W."/>
            <person name="Fauchery L."/>
            <person name="Girlanda M."/>
            <person name="Hayes R."/>
            <person name="Keri Z."/>
            <person name="Labutti K."/>
            <person name="Lipzen A."/>
            <person name="Lombard V."/>
            <person name="Magnuson J."/>
            <person name="Maillard F."/>
            <person name="Morin E."/>
            <person name="Murat C."/>
            <person name="Nolan M."/>
            <person name="Ohm R."/>
            <person name="Pangilinan J."/>
            <person name="Pereira M."/>
            <person name="Perotto S."/>
            <person name="Peter M."/>
            <person name="Riley R."/>
            <person name="Sitrit Y."/>
            <person name="Stielow B."/>
            <person name="Szollosi G."/>
            <person name="Zifcakova L."/>
            <person name="Stursova M."/>
            <person name="Spatafora J.W."/>
            <person name="Tedersoo L."/>
            <person name="Vaario L.-M."/>
            <person name="Yamada A."/>
            <person name="Yan M."/>
            <person name="Wang P."/>
            <person name="Xu J."/>
            <person name="Bruns T."/>
            <person name="Baldrian P."/>
            <person name="Vilgalys R."/>
            <person name="Henrissat B."/>
            <person name="Grigoriev I.V."/>
            <person name="Hibbett D."/>
            <person name="Nagy L.G."/>
            <person name="Martin F.M."/>
        </authorList>
    </citation>
    <scope>NUCLEOTIDE SEQUENCE</scope>
    <source>
        <strain evidence="2">UH-Tt-Lm1</strain>
    </source>
</reference>
<dbReference type="PANTHER" id="PTHR31912:SF34">
    <property type="entry name" value="NOTOCHORD-RELATED PROTEIN"/>
    <property type="match status" value="1"/>
</dbReference>
<sequence>MKVENSWSSLQGLTQATRGIERKTNGMRLLIPIIQMSLKVMLPAKSPDGPRKTVGWATIGRILRKPYFGTYKMTNQMLVLDILDNMPHLRLSDDHMKTVLWMLEELDVPDTPSFYALRETQKRLAEEMDIQPREHISALGQKFHAVAPEDLLALDWANPHVRNSMCLYPEVTSSISESWQAGKWRDEVPLDELSPMWADWEASPEQHFYVNEVACTRAGKYILPKRWIVVDKKEYTEGNPVYFSERRGRYRVRTSEIICVPVDHLQLTFPEIKALGRGGFQHFSPNPVRAIAKGRPVFSLRVMPWADDVSGNRSKQYNPHINIYMKNLNIPSEKLKQQFFARSCPTSPDTSSNEQFRAFLENCGHEKYIPAYDCLLQREILFRIFPHHLPADNPQQAESASGIGGNGNLNCIRDKSGGTKEQKESNDVYHALFARRMVPETVQIIKQQIYLACEGIACRVSDLQTETGIKDRTAQYWIDRALERSSELMRQRLHEPETQDPRLRGKLKPDERKQIKEMIHSEVSAEDSSIDLLHTILLGLDKYVWHKTSSAWNERKGTLFALWMDLASSLDGLSGSREDARYLIKYKNNLVGRQFKFIQQLAIFHLRRDMCNDLVFDLWKATGELGALLWYPIINNMEQYLADLKVLIANVLDIWAKIDANRIIDKMKLHVLTHLPEDVLRFGPPGLYIVEGFEGWNRIWRLCSILSNHHSPSRDIAIKLCKAERIKHLLSGGFWQDKNSKAYVQAGKAVWGMFDSDKKLRRRLGWNQTPGLAPGKFASQLNCSVKLVPAKRQPKNCTWDELFDSGTIPPPRPDGITADETLSIGESIIATSGDVCKAETYVSANGEESVRHRTMMGRIFKIAASKARKEHVIMEVFDILASRDRRYGMPTMHASSDQRYQAIPPSNVSFIFNVQHDCEGGECAYEIDEVSTQNGRPRAKIERKIMHSTHDKYFINLHALHNAWRLREVLPRNLTEPVPYVDNREEFHHTMARKLQKANPKKRARAKEKAKDTRERKKRAVNSTGGIEDMQSEDEVHPAL</sequence>
<name>A0A9P6H6V6_9AGAM</name>
<dbReference type="AlphaFoldDB" id="A0A9P6H6V6"/>
<proteinExistence type="predicted"/>
<dbReference type="EMBL" id="WIUZ02000016">
    <property type="protein sequence ID" value="KAF9780505.1"/>
    <property type="molecule type" value="Genomic_DNA"/>
</dbReference>
<dbReference type="PANTHER" id="PTHR31912">
    <property type="entry name" value="IP13529P"/>
    <property type="match status" value="1"/>
</dbReference>
<evidence type="ECO:0000256" key="1">
    <source>
        <dbReference type="SAM" id="MobiDB-lite"/>
    </source>
</evidence>
<comment type="caution">
    <text evidence="2">The sequence shown here is derived from an EMBL/GenBank/DDBJ whole genome shotgun (WGS) entry which is preliminary data.</text>
</comment>
<dbReference type="Proteomes" id="UP000736335">
    <property type="component" value="Unassembled WGS sequence"/>
</dbReference>